<feature type="compositionally biased region" description="Basic and acidic residues" evidence="1">
    <location>
        <begin position="1"/>
        <end position="13"/>
    </location>
</feature>
<dbReference type="Proteomes" id="UP001605036">
    <property type="component" value="Unassembled WGS sequence"/>
</dbReference>
<feature type="region of interest" description="Disordered" evidence="1">
    <location>
        <begin position="54"/>
        <end position="96"/>
    </location>
</feature>
<feature type="compositionally biased region" description="Low complexity" evidence="1">
    <location>
        <begin position="70"/>
        <end position="86"/>
    </location>
</feature>
<feature type="region of interest" description="Disordered" evidence="1">
    <location>
        <begin position="407"/>
        <end position="445"/>
    </location>
</feature>
<keyword evidence="3" id="KW-1185">Reference proteome</keyword>
<name>A0ABD1ZNK0_9MARC</name>
<evidence type="ECO:0000313" key="2">
    <source>
        <dbReference type="EMBL" id="KAL2651804.1"/>
    </source>
</evidence>
<dbReference type="AlphaFoldDB" id="A0ABD1ZNK0"/>
<organism evidence="2 3">
    <name type="scientific">Riccia fluitans</name>
    <dbReference type="NCBI Taxonomy" id="41844"/>
    <lineage>
        <taxon>Eukaryota</taxon>
        <taxon>Viridiplantae</taxon>
        <taxon>Streptophyta</taxon>
        <taxon>Embryophyta</taxon>
        <taxon>Marchantiophyta</taxon>
        <taxon>Marchantiopsida</taxon>
        <taxon>Marchantiidae</taxon>
        <taxon>Marchantiales</taxon>
        <taxon>Ricciaceae</taxon>
        <taxon>Riccia</taxon>
    </lineage>
</organism>
<feature type="compositionally biased region" description="Basic residues" evidence="1">
    <location>
        <begin position="54"/>
        <end position="67"/>
    </location>
</feature>
<sequence length="619" mass="66525">MEEGSRKKARTETQVESMMVETGNTPGSLPTASVAWIPVVEQVLETGVVDKSRNKSGKMKARARAKLRQVPADRAAVGSAAASAPATRKSQRARQAPAKFRYLVPRPLSQQALPPVAPAFIHPPSSNGLSALPLPRNLMLPFPPVPLAVPLGNNSLPPPAVTAPLHLSSFPRSIDPSFQPSSTSAVSPAHAVLGARLAPLECRPLSVASKRSASRRNLSTPFQTHASQRSTPSSQASSAETLAPFPGKHGSVREMASLRATLQASAHSRTVCATQVASRTRGSSIVHAPQACSCPCNSNNSPCPSAETKAANLAEGRYARKPPLPPSSWYRKSLPQNLPYPPLAILQRSFANIPPLPTRESYSLVPPRASLNNRQLGCPKTAGISSNPLYGKSQVVLGVSSPRSVPWLVPPQRDTRPSRTSVSYSSGQTDGDNVPGQTRSQQKRRMRQLKNGLGKKFQNFAEGAKLIEGPDGQHTGVHSLKQIVLTEEQRTKLVNDMIEACRADPKFRAKYIDAVRQLSYFGVLQTASYQLVAQGPNRAAQEVLDAWQPSPMQGGSASIDLYRAVNKVHEGVETMQKLPSLKEANSCSMGKRNDGAWIVTLPEDKRKLNGQVRPPANAS</sequence>
<feature type="compositionally biased region" description="Polar residues" evidence="1">
    <location>
        <begin position="14"/>
        <end position="27"/>
    </location>
</feature>
<reference evidence="2 3" key="1">
    <citation type="submission" date="2024-09" db="EMBL/GenBank/DDBJ databases">
        <title>Chromosome-scale assembly of Riccia fluitans.</title>
        <authorList>
            <person name="Paukszto L."/>
            <person name="Sawicki J."/>
            <person name="Karawczyk K."/>
            <person name="Piernik-Szablinska J."/>
            <person name="Szczecinska M."/>
            <person name="Mazdziarz M."/>
        </authorList>
    </citation>
    <scope>NUCLEOTIDE SEQUENCE [LARGE SCALE GENOMIC DNA]</scope>
    <source>
        <strain evidence="2">Rf_01</strain>
        <tissue evidence="2">Aerial parts of the thallus</tissue>
    </source>
</reference>
<accession>A0ABD1ZNK0</accession>
<feature type="region of interest" description="Disordered" evidence="1">
    <location>
        <begin position="1"/>
        <end position="27"/>
    </location>
</feature>
<proteinExistence type="predicted"/>
<comment type="caution">
    <text evidence="2">The sequence shown here is derived from an EMBL/GenBank/DDBJ whole genome shotgun (WGS) entry which is preliminary data.</text>
</comment>
<feature type="region of interest" description="Disordered" evidence="1">
    <location>
        <begin position="208"/>
        <end position="249"/>
    </location>
</feature>
<gene>
    <name evidence="2" type="ORF">R1flu_019932</name>
</gene>
<protein>
    <submittedName>
        <fullName evidence="2">Uncharacterized protein</fullName>
    </submittedName>
</protein>
<evidence type="ECO:0000256" key="1">
    <source>
        <dbReference type="SAM" id="MobiDB-lite"/>
    </source>
</evidence>
<dbReference type="EMBL" id="JBHFFA010000001">
    <property type="protein sequence ID" value="KAL2651804.1"/>
    <property type="molecule type" value="Genomic_DNA"/>
</dbReference>
<evidence type="ECO:0000313" key="3">
    <source>
        <dbReference type="Proteomes" id="UP001605036"/>
    </source>
</evidence>
<feature type="compositionally biased region" description="Polar residues" evidence="1">
    <location>
        <begin position="209"/>
        <end position="225"/>
    </location>
</feature>
<feature type="compositionally biased region" description="Polar residues" evidence="1">
    <location>
        <begin position="418"/>
        <end position="440"/>
    </location>
</feature>
<feature type="compositionally biased region" description="Low complexity" evidence="1">
    <location>
        <begin position="226"/>
        <end position="239"/>
    </location>
</feature>